<evidence type="ECO:0000256" key="1">
    <source>
        <dbReference type="SAM" id="Phobius"/>
    </source>
</evidence>
<feature type="transmembrane region" description="Helical" evidence="1">
    <location>
        <begin position="100"/>
        <end position="121"/>
    </location>
</feature>
<proteinExistence type="predicted"/>
<dbReference type="AlphaFoldDB" id="A0A955L6T0"/>
<dbReference type="Pfam" id="PF07314">
    <property type="entry name" value="Lit"/>
    <property type="match status" value="1"/>
</dbReference>
<dbReference type="InterPro" id="IPR010178">
    <property type="entry name" value="Lit"/>
</dbReference>
<evidence type="ECO:0000313" key="2">
    <source>
        <dbReference type="EMBL" id="MCA9385010.1"/>
    </source>
</evidence>
<gene>
    <name evidence="2" type="ORF">KC717_00010</name>
</gene>
<name>A0A955L6T0_9BACT</name>
<feature type="transmembrane region" description="Helical" evidence="1">
    <location>
        <begin position="141"/>
        <end position="163"/>
    </location>
</feature>
<reference evidence="2" key="1">
    <citation type="submission" date="2020-04" db="EMBL/GenBank/DDBJ databases">
        <authorList>
            <person name="Zhang T."/>
        </authorList>
    </citation>
    <scope>NUCLEOTIDE SEQUENCE</scope>
    <source>
        <strain evidence="2">HKST-UBA11</strain>
    </source>
</reference>
<keyword evidence="1" id="KW-0812">Transmembrane</keyword>
<keyword evidence="1" id="KW-1133">Transmembrane helix</keyword>
<reference evidence="2" key="2">
    <citation type="journal article" date="2021" name="Microbiome">
        <title>Successional dynamics and alternative stable states in a saline activated sludge microbial community over 9 years.</title>
        <authorList>
            <person name="Wang Y."/>
            <person name="Ye J."/>
            <person name="Ju F."/>
            <person name="Liu L."/>
            <person name="Boyd J.A."/>
            <person name="Deng Y."/>
            <person name="Parks D.H."/>
            <person name="Jiang X."/>
            <person name="Yin X."/>
            <person name="Woodcroft B.J."/>
            <person name="Tyson G.W."/>
            <person name="Hugenholtz P."/>
            <person name="Polz M.F."/>
            <person name="Zhang T."/>
        </authorList>
    </citation>
    <scope>NUCLEOTIDE SEQUENCE</scope>
    <source>
        <strain evidence="2">HKST-UBA11</strain>
    </source>
</reference>
<feature type="transmembrane region" description="Helical" evidence="1">
    <location>
        <begin position="198"/>
        <end position="218"/>
    </location>
</feature>
<sequence>MYNQIKRTKLLKYIFTISSSVCLTLAITIAIILYATYDVSFYTKQFEELGITEYVEFSTAEESIKNILKFLSHREELDRTRFNQNEFLHLQDVQNILDTAMVWGVVLFTIGVGDIIGYSLLVKTQESTTFGNVFSEHIIRVLSVCGMLILGSLMALGISYLLFDFDHLFIWFHEVFFTDNYAFDPKKSLMKAILPDELFFAFTIRIAWILFGSGLLLLGTKLIQTNQLYIEPPSLKAP</sequence>
<accession>A0A955L6T0</accession>
<dbReference type="Proteomes" id="UP000754563">
    <property type="component" value="Unassembled WGS sequence"/>
</dbReference>
<comment type="caution">
    <text evidence="2">The sequence shown here is derived from an EMBL/GenBank/DDBJ whole genome shotgun (WGS) entry which is preliminary data.</text>
</comment>
<feature type="transmembrane region" description="Helical" evidence="1">
    <location>
        <begin position="12"/>
        <end position="37"/>
    </location>
</feature>
<evidence type="ECO:0000313" key="3">
    <source>
        <dbReference type="Proteomes" id="UP000754563"/>
    </source>
</evidence>
<dbReference type="EMBL" id="JAGQLH010000001">
    <property type="protein sequence ID" value="MCA9385010.1"/>
    <property type="molecule type" value="Genomic_DNA"/>
</dbReference>
<keyword evidence="1" id="KW-0472">Membrane</keyword>
<protein>
    <submittedName>
        <fullName evidence="2">DUF1461 domain-containing protein</fullName>
    </submittedName>
</protein>
<organism evidence="2 3">
    <name type="scientific">Candidatus Dojkabacteria bacterium</name>
    <dbReference type="NCBI Taxonomy" id="2099670"/>
    <lineage>
        <taxon>Bacteria</taxon>
        <taxon>Candidatus Dojkabacteria</taxon>
    </lineage>
</organism>